<comment type="caution">
    <text evidence="2">The sequence shown here is derived from an EMBL/GenBank/DDBJ whole genome shotgun (WGS) entry which is preliminary data.</text>
</comment>
<proteinExistence type="predicted"/>
<keyword evidence="1" id="KW-1133">Transmembrane helix</keyword>
<name>A0A645G9Z2_9ZZZZ</name>
<gene>
    <name evidence="2" type="ORF">SDC9_168092</name>
</gene>
<feature type="transmembrane region" description="Helical" evidence="1">
    <location>
        <begin position="31"/>
        <end position="49"/>
    </location>
</feature>
<sequence length="51" mass="5671">MTQGHFIHTLMDARLPALAGAVIYYYTKRGILGTILVGMLIYLPLHIGLGW</sequence>
<protein>
    <submittedName>
        <fullName evidence="2">Uncharacterized protein</fullName>
    </submittedName>
</protein>
<keyword evidence="1" id="KW-0812">Transmembrane</keyword>
<evidence type="ECO:0000256" key="1">
    <source>
        <dbReference type="SAM" id="Phobius"/>
    </source>
</evidence>
<evidence type="ECO:0000313" key="2">
    <source>
        <dbReference type="EMBL" id="MPN20713.1"/>
    </source>
</evidence>
<keyword evidence="1" id="KW-0472">Membrane</keyword>
<dbReference type="EMBL" id="VSSQ01068540">
    <property type="protein sequence ID" value="MPN20713.1"/>
    <property type="molecule type" value="Genomic_DNA"/>
</dbReference>
<dbReference type="AlphaFoldDB" id="A0A645G9Z2"/>
<reference evidence="2" key="1">
    <citation type="submission" date="2019-08" db="EMBL/GenBank/DDBJ databases">
        <authorList>
            <person name="Kucharzyk K."/>
            <person name="Murdoch R.W."/>
            <person name="Higgins S."/>
            <person name="Loffler F."/>
        </authorList>
    </citation>
    <scope>NUCLEOTIDE SEQUENCE</scope>
</reference>
<accession>A0A645G9Z2</accession>
<organism evidence="2">
    <name type="scientific">bioreactor metagenome</name>
    <dbReference type="NCBI Taxonomy" id="1076179"/>
    <lineage>
        <taxon>unclassified sequences</taxon>
        <taxon>metagenomes</taxon>
        <taxon>ecological metagenomes</taxon>
    </lineage>
</organism>